<evidence type="ECO:0000256" key="10">
    <source>
        <dbReference type="ARBA" id="ARBA00030722"/>
    </source>
</evidence>
<feature type="coiled-coil region" evidence="11">
    <location>
        <begin position="259"/>
        <end position="290"/>
    </location>
</feature>
<feature type="region of interest" description="Disordered" evidence="12">
    <location>
        <begin position="219"/>
        <end position="239"/>
    </location>
</feature>
<keyword evidence="8" id="KW-0206">Cytoskeleton</keyword>
<protein>
    <recommendedName>
        <fullName evidence="3">Spindle and centriole-associated protein 1</fullName>
    </recommendedName>
    <alternativeName>
        <fullName evidence="10">Coiled-coil domain-containing protein 52</fullName>
    </alternativeName>
</protein>
<evidence type="ECO:0000256" key="8">
    <source>
        <dbReference type="ARBA" id="ARBA00023212"/>
    </source>
</evidence>
<dbReference type="OrthoDB" id="6361178at2759"/>
<dbReference type="Pfam" id="PF15678">
    <property type="entry name" value="SPICE"/>
    <property type="match status" value="2"/>
</dbReference>
<evidence type="ECO:0000256" key="5">
    <source>
        <dbReference type="ARBA" id="ARBA00022618"/>
    </source>
</evidence>
<dbReference type="GO" id="GO:0051310">
    <property type="term" value="P:metaphase chromosome alignment"/>
    <property type="evidence" value="ECO:0007669"/>
    <property type="project" value="TreeGrafter"/>
</dbReference>
<accession>A0A813UDA8</accession>
<evidence type="ECO:0000256" key="11">
    <source>
        <dbReference type="SAM" id="Coils"/>
    </source>
</evidence>
<evidence type="ECO:0000313" key="14">
    <source>
        <dbReference type="Proteomes" id="UP000663879"/>
    </source>
</evidence>
<comment type="caution">
    <text evidence="13">The sequence shown here is derived from an EMBL/GenBank/DDBJ whole genome shotgun (WGS) entry which is preliminary data.</text>
</comment>
<dbReference type="GO" id="GO:0046599">
    <property type="term" value="P:regulation of centriole replication"/>
    <property type="evidence" value="ECO:0007669"/>
    <property type="project" value="TreeGrafter"/>
</dbReference>
<evidence type="ECO:0000313" key="13">
    <source>
        <dbReference type="EMBL" id="CAF0822130.1"/>
    </source>
</evidence>
<reference evidence="13" key="1">
    <citation type="submission" date="2021-02" db="EMBL/GenBank/DDBJ databases">
        <authorList>
            <person name="Nowell W R."/>
        </authorList>
    </citation>
    <scope>NUCLEOTIDE SEQUENCE</scope>
    <source>
        <strain evidence="13">Ploen Becks lab</strain>
    </source>
</reference>
<sequence length="667" mass="76460">MSNVRKRTPSTASINRTSLIKVQNSATKKVTRTKPAWDATNSDLSQHKATNDEIERRKASCKSKNIDLVKFENQKKELLKSKKSNDPQSQLALLKEILFDDEQVKNLIMKSDSTLKVVKDFFEEDDNNLNLKNLNKKQAKINLTLAPNVTDLNESNLPHNKINEKKSNIVQAKSRNLNDSDNEKQNLDSDGELNELALKIKSSNLSLKDLKQVLNNFTKSNNEEKNSSNAIKNDRCQERKDTIQDDTTLELDKNTSLSLSSFNDELKKALANLENKINDFEKHIGKHKNADSLIKKSSTNNVNKLGSSSYTLTLIQIVSNLIDYLRDAVIELNYEKLKQAESCKQLDIHRKLIDGLTTEVLIVKEQNEKITNNFMAQNAKISAEMDQIKLFLKTGSLNQNNFIHSIEPRMSAFSSQPQLNMFKPIAQQIVVNHEERTDKFSQRLNDMLQYDLPSTNLLKSTSVSQFQNLFNKQIQNHRPLSANFNEQNNFDVFNDLNKIKPLTNSTDNSKPLEFNTQIDLLKNKSLQVQQRLKQLQQEHRETNSQNSSDQSTSSLEEKNKLEALERVKHEQQLLKEQINLLNKQRETAQQELEILSSASPTVIKKDKNYIQNALLKHLEQFSFENSNENNGTNTPGLSPIRPELNQDKMSEIKNLEITPTRNDHRIK</sequence>
<feature type="region of interest" description="Disordered" evidence="12">
    <location>
        <begin position="530"/>
        <end position="557"/>
    </location>
</feature>
<evidence type="ECO:0000256" key="12">
    <source>
        <dbReference type="SAM" id="MobiDB-lite"/>
    </source>
</evidence>
<evidence type="ECO:0000256" key="9">
    <source>
        <dbReference type="ARBA" id="ARBA00023306"/>
    </source>
</evidence>
<keyword evidence="9" id="KW-0131">Cell cycle</keyword>
<feature type="compositionally biased region" description="Low complexity" evidence="12">
    <location>
        <begin position="543"/>
        <end position="554"/>
    </location>
</feature>
<evidence type="ECO:0000256" key="1">
    <source>
        <dbReference type="ARBA" id="ARBA00004114"/>
    </source>
</evidence>
<keyword evidence="6" id="KW-0498">Mitosis</keyword>
<dbReference type="GO" id="GO:0005819">
    <property type="term" value="C:spindle"/>
    <property type="evidence" value="ECO:0007669"/>
    <property type="project" value="UniProtKB-SubCell"/>
</dbReference>
<evidence type="ECO:0000256" key="7">
    <source>
        <dbReference type="ARBA" id="ARBA00023054"/>
    </source>
</evidence>
<keyword evidence="5" id="KW-0132">Cell division</keyword>
<dbReference type="AlphaFoldDB" id="A0A813UDA8"/>
<feature type="compositionally biased region" description="Basic and acidic residues" evidence="12">
    <location>
        <begin position="221"/>
        <end position="239"/>
    </location>
</feature>
<name>A0A813UDA8_9BILA</name>
<comment type="subcellular location">
    <subcellularLocation>
        <location evidence="1">Cytoplasm</location>
        <location evidence="1">Cytoskeleton</location>
        <location evidence="1">Microtubule organizing center</location>
        <location evidence="1">Centrosome</location>
        <location evidence="1">Centriole</location>
    </subcellularLocation>
    <subcellularLocation>
        <location evidence="2">Cytoplasm</location>
        <location evidence="2">Cytoskeleton</location>
        <location evidence="2">Spindle</location>
    </subcellularLocation>
</comment>
<proteinExistence type="predicted"/>
<organism evidence="13 14">
    <name type="scientific">Brachionus calyciflorus</name>
    <dbReference type="NCBI Taxonomy" id="104777"/>
    <lineage>
        <taxon>Eukaryota</taxon>
        <taxon>Metazoa</taxon>
        <taxon>Spiralia</taxon>
        <taxon>Gnathifera</taxon>
        <taxon>Rotifera</taxon>
        <taxon>Eurotatoria</taxon>
        <taxon>Monogononta</taxon>
        <taxon>Pseudotrocha</taxon>
        <taxon>Ploima</taxon>
        <taxon>Brachionidae</taxon>
        <taxon>Brachionus</taxon>
    </lineage>
</organism>
<evidence type="ECO:0000256" key="2">
    <source>
        <dbReference type="ARBA" id="ARBA00004186"/>
    </source>
</evidence>
<evidence type="ECO:0000256" key="6">
    <source>
        <dbReference type="ARBA" id="ARBA00022776"/>
    </source>
</evidence>
<keyword evidence="7 11" id="KW-0175">Coiled coil</keyword>
<dbReference type="PANTHER" id="PTHR31167">
    <property type="entry name" value="SPINDLE AND CENTRIOLE ASSOCIATED PROTEIN 1 SPICE1"/>
    <property type="match status" value="1"/>
</dbReference>
<evidence type="ECO:0000256" key="4">
    <source>
        <dbReference type="ARBA" id="ARBA00022490"/>
    </source>
</evidence>
<dbReference type="GO" id="GO:0005814">
    <property type="term" value="C:centriole"/>
    <property type="evidence" value="ECO:0007669"/>
    <property type="project" value="UniProtKB-SubCell"/>
</dbReference>
<dbReference type="EMBL" id="CAJNOC010000964">
    <property type="protein sequence ID" value="CAF0822130.1"/>
    <property type="molecule type" value="Genomic_DNA"/>
</dbReference>
<dbReference type="GO" id="GO:0090307">
    <property type="term" value="P:mitotic spindle assembly"/>
    <property type="evidence" value="ECO:0007669"/>
    <property type="project" value="InterPro"/>
</dbReference>
<evidence type="ECO:0000256" key="3">
    <source>
        <dbReference type="ARBA" id="ARBA00018313"/>
    </source>
</evidence>
<dbReference type="PANTHER" id="PTHR31167:SF3">
    <property type="entry name" value="SPINDLE AND CENTRIOLE-ASSOCIATED PROTEIN 1"/>
    <property type="match status" value="1"/>
</dbReference>
<gene>
    <name evidence="13" type="ORF">OXX778_LOCUS7523</name>
</gene>
<keyword evidence="4" id="KW-0963">Cytoplasm</keyword>
<keyword evidence="14" id="KW-1185">Reference proteome</keyword>
<dbReference type="GO" id="GO:0051301">
    <property type="term" value="P:cell division"/>
    <property type="evidence" value="ECO:0007669"/>
    <property type="project" value="UniProtKB-KW"/>
</dbReference>
<dbReference type="InterPro" id="IPR031387">
    <property type="entry name" value="SPICE1"/>
</dbReference>
<dbReference type="Proteomes" id="UP000663879">
    <property type="component" value="Unassembled WGS sequence"/>
</dbReference>
<dbReference type="GO" id="GO:0005813">
    <property type="term" value="C:centrosome"/>
    <property type="evidence" value="ECO:0007669"/>
    <property type="project" value="TreeGrafter"/>
</dbReference>